<proteinExistence type="predicted"/>
<organism evidence="1 2">
    <name type="scientific">Brassica cretica</name>
    <name type="common">Mustard</name>
    <dbReference type="NCBI Taxonomy" id="69181"/>
    <lineage>
        <taxon>Eukaryota</taxon>
        <taxon>Viridiplantae</taxon>
        <taxon>Streptophyta</taxon>
        <taxon>Embryophyta</taxon>
        <taxon>Tracheophyta</taxon>
        <taxon>Spermatophyta</taxon>
        <taxon>Magnoliopsida</taxon>
        <taxon>eudicotyledons</taxon>
        <taxon>Gunneridae</taxon>
        <taxon>Pentapetalae</taxon>
        <taxon>rosids</taxon>
        <taxon>malvids</taxon>
        <taxon>Brassicales</taxon>
        <taxon>Brassicaceae</taxon>
        <taxon>Brassiceae</taxon>
        <taxon>Brassica</taxon>
    </lineage>
</organism>
<evidence type="ECO:0000313" key="2">
    <source>
        <dbReference type="Proteomes" id="UP000712600"/>
    </source>
</evidence>
<dbReference type="AlphaFoldDB" id="A0A8S9SQW8"/>
<dbReference type="EMBL" id="QGKX02000004">
    <property type="protein sequence ID" value="KAF3602594.1"/>
    <property type="molecule type" value="Genomic_DNA"/>
</dbReference>
<protein>
    <submittedName>
        <fullName evidence="1">Uncharacterized protein</fullName>
    </submittedName>
</protein>
<reference evidence="1" key="1">
    <citation type="submission" date="2019-12" db="EMBL/GenBank/DDBJ databases">
        <title>Genome sequencing and annotation of Brassica cretica.</title>
        <authorList>
            <person name="Studholme D.J."/>
            <person name="Sarris P."/>
        </authorList>
    </citation>
    <scope>NUCLEOTIDE SEQUENCE</scope>
    <source>
        <strain evidence="1">PFS-109/04</strain>
        <tissue evidence="1">Leaf</tissue>
    </source>
</reference>
<accession>A0A8S9SQW8</accession>
<name>A0A8S9SQW8_BRACR</name>
<sequence>MSDVRFEAEIDEGNEAEQTQWAIVTRPISNWATVIKLTMERLPLASSVVQSSSPLRFRFK</sequence>
<gene>
    <name evidence="1" type="ORF">F2Q69_00033301</name>
</gene>
<comment type="caution">
    <text evidence="1">The sequence shown here is derived from an EMBL/GenBank/DDBJ whole genome shotgun (WGS) entry which is preliminary data.</text>
</comment>
<evidence type="ECO:0000313" key="1">
    <source>
        <dbReference type="EMBL" id="KAF3602594.1"/>
    </source>
</evidence>
<dbReference type="Proteomes" id="UP000712600">
    <property type="component" value="Unassembled WGS sequence"/>
</dbReference>